<proteinExistence type="predicted"/>
<evidence type="ECO:0000313" key="3">
    <source>
        <dbReference type="Proteomes" id="UP000199399"/>
    </source>
</evidence>
<evidence type="ECO:0000313" key="2">
    <source>
        <dbReference type="EMBL" id="SDG37065.1"/>
    </source>
</evidence>
<sequence>MGSFHYLIGQDTPHIAWWQMSVRATIIFVYPILLYPVAPRRSSLLLSCKEVIGHDSSQTNPFGE</sequence>
<keyword evidence="1" id="KW-0472">Membrane</keyword>
<dbReference type="EMBL" id="FNBP01000007">
    <property type="protein sequence ID" value="SDG37065.1"/>
    <property type="molecule type" value="Genomic_DNA"/>
</dbReference>
<dbReference type="Proteomes" id="UP000199399">
    <property type="component" value="Unassembled WGS sequence"/>
</dbReference>
<feature type="transmembrane region" description="Helical" evidence="1">
    <location>
        <begin position="15"/>
        <end position="37"/>
    </location>
</feature>
<keyword evidence="3" id="KW-1185">Reference proteome</keyword>
<keyword evidence="1" id="KW-1133">Transmembrane helix</keyword>
<dbReference type="AlphaFoldDB" id="A0A1G7TP70"/>
<organism evidence="2 3">
    <name type="scientific">Sulfitobacter delicatus</name>
    <dbReference type="NCBI Taxonomy" id="218672"/>
    <lineage>
        <taxon>Bacteria</taxon>
        <taxon>Pseudomonadati</taxon>
        <taxon>Pseudomonadota</taxon>
        <taxon>Alphaproteobacteria</taxon>
        <taxon>Rhodobacterales</taxon>
        <taxon>Roseobacteraceae</taxon>
        <taxon>Sulfitobacter</taxon>
    </lineage>
</organism>
<protein>
    <submittedName>
        <fullName evidence="2">Uncharacterized protein</fullName>
    </submittedName>
</protein>
<evidence type="ECO:0000256" key="1">
    <source>
        <dbReference type="SAM" id="Phobius"/>
    </source>
</evidence>
<reference evidence="3" key="1">
    <citation type="submission" date="2016-10" db="EMBL/GenBank/DDBJ databases">
        <authorList>
            <person name="Varghese N."/>
            <person name="Submissions S."/>
        </authorList>
    </citation>
    <scope>NUCLEOTIDE SEQUENCE [LARGE SCALE GENOMIC DNA]</scope>
    <source>
        <strain evidence="3">DSM 16477</strain>
    </source>
</reference>
<gene>
    <name evidence="2" type="ORF">SAMN04489759_10715</name>
</gene>
<keyword evidence="1" id="KW-0812">Transmembrane</keyword>
<accession>A0A1G7TP70</accession>
<name>A0A1G7TP70_9RHOB</name>